<keyword evidence="2" id="KW-0342">GTP-binding</keyword>
<keyword evidence="1" id="KW-0547">Nucleotide-binding</keyword>
<keyword evidence="5" id="KW-1185">Reference proteome</keyword>
<dbReference type="Pfam" id="PF04548">
    <property type="entry name" value="AIG1"/>
    <property type="match status" value="1"/>
</dbReference>
<dbReference type="InterPro" id="IPR006703">
    <property type="entry name" value="G_AIG1"/>
</dbReference>
<comment type="caution">
    <text evidence="4">The sequence shown here is derived from an EMBL/GenBank/DDBJ whole genome shotgun (WGS) entry which is preliminary data.</text>
</comment>
<dbReference type="EMBL" id="JAAAXW010000122">
    <property type="protein sequence ID" value="KAF9543086.1"/>
    <property type="molecule type" value="Genomic_DNA"/>
</dbReference>
<dbReference type="AlphaFoldDB" id="A0A9P6K2F2"/>
<evidence type="ECO:0000313" key="4">
    <source>
        <dbReference type="EMBL" id="KAF9543086.1"/>
    </source>
</evidence>
<evidence type="ECO:0000256" key="1">
    <source>
        <dbReference type="ARBA" id="ARBA00022741"/>
    </source>
</evidence>
<feature type="domain" description="AIG1-type G" evidence="3">
    <location>
        <begin position="42"/>
        <end position="186"/>
    </location>
</feature>
<dbReference type="InterPro" id="IPR027417">
    <property type="entry name" value="P-loop_NTPase"/>
</dbReference>
<reference evidence="4" key="1">
    <citation type="journal article" date="2020" name="Fungal Divers.">
        <title>Resolving the Mortierellaceae phylogeny through synthesis of multi-gene phylogenetics and phylogenomics.</title>
        <authorList>
            <person name="Vandepol N."/>
            <person name="Liber J."/>
            <person name="Desiro A."/>
            <person name="Na H."/>
            <person name="Kennedy M."/>
            <person name="Barry K."/>
            <person name="Grigoriev I.V."/>
            <person name="Miller A.N."/>
            <person name="O'Donnell K."/>
            <person name="Stajich J.E."/>
            <person name="Bonito G."/>
        </authorList>
    </citation>
    <scope>NUCLEOTIDE SEQUENCE</scope>
    <source>
        <strain evidence="4">NRRL 2591</strain>
    </source>
</reference>
<evidence type="ECO:0000259" key="3">
    <source>
        <dbReference type="Pfam" id="PF04548"/>
    </source>
</evidence>
<name>A0A9P6K2F2_9FUNG</name>
<dbReference type="PANTHER" id="PTHR10903:SF184">
    <property type="entry name" value="GTP-BINDING PROTEIN A"/>
    <property type="match status" value="1"/>
</dbReference>
<gene>
    <name evidence="4" type="primary">GIMAP4</name>
    <name evidence="4" type="ORF">EC957_001300</name>
</gene>
<organism evidence="4 5">
    <name type="scientific">Mortierella hygrophila</name>
    <dbReference type="NCBI Taxonomy" id="979708"/>
    <lineage>
        <taxon>Eukaryota</taxon>
        <taxon>Fungi</taxon>
        <taxon>Fungi incertae sedis</taxon>
        <taxon>Mucoromycota</taxon>
        <taxon>Mortierellomycotina</taxon>
        <taxon>Mortierellomycetes</taxon>
        <taxon>Mortierellales</taxon>
        <taxon>Mortierellaceae</taxon>
        <taxon>Mortierella</taxon>
    </lineage>
</organism>
<dbReference type="SUPFAM" id="SSF52540">
    <property type="entry name" value="P-loop containing nucleoside triphosphate hydrolases"/>
    <property type="match status" value="1"/>
</dbReference>
<dbReference type="InterPro" id="IPR045058">
    <property type="entry name" value="GIMA/IAN/Toc"/>
</dbReference>
<evidence type="ECO:0000256" key="2">
    <source>
        <dbReference type="ARBA" id="ARBA00023134"/>
    </source>
</evidence>
<dbReference type="Proteomes" id="UP000723463">
    <property type="component" value="Unassembled WGS sequence"/>
</dbReference>
<dbReference type="PANTHER" id="PTHR10903">
    <property type="entry name" value="GTPASE, IMAP FAMILY MEMBER-RELATED"/>
    <property type="match status" value="1"/>
</dbReference>
<protein>
    <submittedName>
        <fullName evidence="4">GTPase IMAP member 4</fullName>
    </submittedName>
</protein>
<accession>A0A9P6K2F2</accession>
<dbReference type="Gene3D" id="3.40.50.300">
    <property type="entry name" value="P-loop containing nucleotide triphosphate hydrolases"/>
    <property type="match status" value="1"/>
</dbReference>
<sequence>MSSTDSRSPTTTGDYKNPHSARFAHIKAALKGKDFRPSESENVVVIGKTGSGKTSIVSLLLDRDVGVGHGFYSQTTKTMEYDFHLPERYGDRPIKLIDTQGVMDTQISMATVLESLVDGLTGRFYHVNAIMLVLECARFTKETQDALACLCQTFGLDDIERSRHLLIVITKLEHLPTDEANKVLQDVIEHPFFVKLNISQDYLRHNTIQAFAGQSKGLNPFLASAYEQLRVVSREKLLDALLQKHEPMTVSNDFPQKLINMLTNAIQTTANTAEMGLAKFHRTFLGSVAQSSDTNTAPPLPSAN</sequence>
<dbReference type="GO" id="GO:0005525">
    <property type="term" value="F:GTP binding"/>
    <property type="evidence" value="ECO:0007669"/>
    <property type="project" value="UniProtKB-KW"/>
</dbReference>
<evidence type="ECO:0000313" key="5">
    <source>
        <dbReference type="Proteomes" id="UP000723463"/>
    </source>
</evidence>
<proteinExistence type="predicted"/>